<dbReference type="Pfam" id="PF13649">
    <property type="entry name" value="Methyltransf_25"/>
    <property type="match status" value="1"/>
</dbReference>
<organism evidence="2">
    <name type="scientific">marine sediment metagenome</name>
    <dbReference type="NCBI Taxonomy" id="412755"/>
    <lineage>
        <taxon>unclassified sequences</taxon>
        <taxon>metagenomes</taxon>
        <taxon>ecological metagenomes</taxon>
    </lineage>
</organism>
<feature type="domain" description="Methyltransferase" evidence="1">
    <location>
        <begin position="53"/>
        <end position="153"/>
    </location>
</feature>
<dbReference type="InterPro" id="IPR041698">
    <property type="entry name" value="Methyltransf_25"/>
</dbReference>
<dbReference type="SUPFAM" id="SSF53335">
    <property type="entry name" value="S-adenosyl-L-methionine-dependent methyltransferases"/>
    <property type="match status" value="1"/>
</dbReference>
<proteinExistence type="predicted"/>
<protein>
    <recommendedName>
        <fullName evidence="1">Methyltransferase domain-containing protein</fullName>
    </recommendedName>
</protein>
<comment type="caution">
    <text evidence="2">The sequence shown here is derived from an EMBL/GenBank/DDBJ whole genome shotgun (WGS) entry which is preliminary data.</text>
</comment>
<name>A0A0F9QGK0_9ZZZZ</name>
<dbReference type="AlphaFoldDB" id="A0A0F9QGK0"/>
<reference evidence="2" key="1">
    <citation type="journal article" date="2015" name="Nature">
        <title>Complex archaea that bridge the gap between prokaryotes and eukaryotes.</title>
        <authorList>
            <person name="Spang A."/>
            <person name="Saw J.H."/>
            <person name="Jorgensen S.L."/>
            <person name="Zaremba-Niedzwiedzka K."/>
            <person name="Martijn J."/>
            <person name="Lind A.E."/>
            <person name="van Eijk R."/>
            <person name="Schleper C."/>
            <person name="Guy L."/>
            <person name="Ettema T.J."/>
        </authorList>
    </citation>
    <scope>NUCLEOTIDE SEQUENCE</scope>
</reference>
<evidence type="ECO:0000259" key="1">
    <source>
        <dbReference type="Pfam" id="PF13649"/>
    </source>
</evidence>
<dbReference type="EMBL" id="LAZR01004049">
    <property type="protein sequence ID" value="KKN12276.1"/>
    <property type="molecule type" value="Genomic_DNA"/>
</dbReference>
<sequence length="202" mass="23146">MPYDYCMVQNEEKLPKSPFPAWLGLILLSPLRKIMVQRDRFLRKAGIRIGNTILELGCGPGFFTEYIAKIVTLSGTVYAQDVQSEFIETLEKRMKRFEVTENIKPLLCSSTKVPLPDSSVNVVYAANVFEEIEKEGLLEKTAKEIDRLLVSDGLVTVIEHRFGVSKARYQRIIDSLKNEGFVPVRRKVTPFMHFTMLRRKSS</sequence>
<evidence type="ECO:0000313" key="2">
    <source>
        <dbReference type="EMBL" id="KKN12276.1"/>
    </source>
</evidence>
<dbReference type="InterPro" id="IPR029063">
    <property type="entry name" value="SAM-dependent_MTases_sf"/>
</dbReference>
<accession>A0A0F9QGK0</accession>
<dbReference type="CDD" id="cd02440">
    <property type="entry name" value="AdoMet_MTases"/>
    <property type="match status" value="1"/>
</dbReference>
<gene>
    <name evidence="2" type="ORF">LCGC14_1018040</name>
</gene>
<dbReference type="Gene3D" id="3.40.50.150">
    <property type="entry name" value="Vaccinia Virus protein VP39"/>
    <property type="match status" value="1"/>
</dbReference>